<feature type="transmembrane region" description="Helical" evidence="4">
    <location>
        <begin position="84"/>
        <end position="107"/>
    </location>
</feature>
<feature type="transmembrane region" description="Helical" evidence="4">
    <location>
        <begin position="160"/>
        <end position="193"/>
    </location>
</feature>
<dbReference type="PANTHER" id="PTHR23547:SF1">
    <property type="entry name" value="MAJOR FACILITATOR SUPERFAMILY MFS_1"/>
    <property type="match status" value="1"/>
</dbReference>
<dbReference type="EMBL" id="JBHSWE010000001">
    <property type="protein sequence ID" value="MFC6673744.1"/>
    <property type="molecule type" value="Genomic_DNA"/>
</dbReference>
<keyword evidence="3 4" id="KW-0472">Membrane</keyword>
<evidence type="ECO:0000256" key="4">
    <source>
        <dbReference type="SAM" id="Phobius"/>
    </source>
</evidence>
<feature type="transmembrane region" description="Helical" evidence="4">
    <location>
        <begin position="21"/>
        <end position="43"/>
    </location>
</feature>
<feature type="transmembrane region" description="Helical" evidence="4">
    <location>
        <begin position="286"/>
        <end position="305"/>
    </location>
</feature>
<feature type="transmembrane region" description="Helical" evidence="4">
    <location>
        <begin position="311"/>
        <end position="337"/>
    </location>
</feature>
<feature type="transmembrane region" description="Helical" evidence="4">
    <location>
        <begin position="254"/>
        <end position="274"/>
    </location>
</feature>
<keyword evidence="1 4" id="KW-0812">Transmembrane</keyword>
<feature type="transmembrane region" description="Helical" evidence="4">
    <location>
        <begin position="49"/>
        <end position="72"/>
    </location>
</feature>
<sequence>MGALSQLSPEIRQYLVVTGNYWAFTLTDGALRMLVVLHFHGLGYSPLEIALLFLFYEIFGVITNLVGGWLGAHIGLNRTMNIGLALQVVALAMLLVPAAMLTVPWVMAAQALSGIAKDLNKMSAKSSIKLLVPGHAHGTLYKWVALLTGSKNALKGAGFFLGGALLMALGFAGAVGAMAAALALVWLASLVLLKKDLGKAKNKPKFRDIFSKSRAINILSAARLCLFGARDVWFVVALPVFLSQTLGWDHWQTGGFLALWVIGYGAVQALAPRITRAGGVPDGRSALIWAALLTLMPVLIALGLGTRLDPASLLIGGLLLFGVLFAINSSLHSFLIVSYANSDGVSLDVGFYYMANALGRLLGTLLSGWVFQQAGLGAAGLAACLWISAALLAVTTLISCWLPMAGKPREA</sequence>
<dbReference type="InterPro" id="IPR047769">
    <property type="entry name" value="MFS_ArsJ"/>
</dbReference>
<evidence type="ECO:0000256" key="2">
    <source>
        <dbReference type="ARBA" id="ARBA00022989"/>
    </source>
</evidence>
<name>A0ABW2A8I4_9GAMM</name>
<keyword evidence="2 4" id="KW-1133">Transmembrane helix</keyword>
<reference evidence="6" key="1">
    <citation type="journal article" date="2019" name="Int. J. Syst. Evol. Microbiol.">
        <title>The Global Catalogue of Microorganisms (GCM) 10K type strain sequencing project: providing services to taxonomists for standard genome sequencing and annotation.</title>
        <authorList>
            <consortium name="The Broad Institute Genomics Platform"/>
            <consortium name="The Broad Institute Genome Sequencing Center for Infectious Disease"/>
            <person name="Wu L."/>
            <person name="Ma J."/>
        </authorList>
    </citation>
    <scope>NUCLEOTIDE SEQUENCE [LARGE SCALE GENOMIC DNA]</scope>
    <source>
        <strain evidence="6">NBRC 111756</strain>
    </source>
</reference>
<proteinExistence type="predicted"/>
<dbReference type="Proteomes" id="UP001596422">
    <property type="component" value="Unassembled WGS sequence"/>
</dbReference>
<protein>
    <submittedName>
        <fullName evidence="5">Organoarsenical effux MFS transporter ArsJ</fullName>
    </submittedName>
</protein>
<dbReference type="Pfam" id="PF07690">
    <property type="entry name" value="MFS_1"/>
    <property type="match status" value="1"/>
</dbReference>
<feature type="transmembrane region" description="Helical" evidence="4">
    <location>
        <begin position="377"/>
        <end position="402"/>
    </location>
</feature>
<dbReference type="InterPro" id="IPR011701">
    <property type="entry name" value="MFS"/>
</dbReference>
<accession>A0ABW2A8I4</accession>
<dbReference type="NCBIfam" id="NF033734">
    <property type="entry name" value="MFS_ArsJ"/>
    <property type="match status" value="1"/>
</dbReference>
<evidence type="ECO:0000313" key="6">
    <source>
        <dbReference type="Proteomes" id="UP001596422"/>
    </source>
</evidence>
<evidence type="ECO:0000256" key="3">
    <source>
        <dbReference type="ARBA" id="ARBA00023136"/>
    </source>
</evidence>
<evidence type="ECO:0000256" key="1">
    <source>
        <dbReference type="ARBA" id="ARBA00022692"/>
    </source>
</evidence>
<comment type="caution">
    <text evidence="5">The sequence shown here is derived from an EMBL/GenBank/DDBJ whole genome shotgun (WGS) entry which is preliminary data.</text>
</comment>
<organism evidence="5 6">
    <name type="scientific">Marinobacterium aestuariivivens</name>
    <dbReference type="NCBI Taxonomy" id="1698799"/>
    <lineage>
        <taxon>Bacteria</taxon>
        <taxon>Pseudomonadati</taxon>
        <taxon>Pseudomonadota</taxon>
        <taxon>Gammaproteobacteria</taxon>
        <taxon>Oceanospirillales</taxon>
        <taxon>Oceanospirillaceae</taxon>
        <taxon>Marinobacterium</taxon>
    </lineage>
</organism>
<dbReference type="SUPFAM" id="SSF103473">
    <property type="entry name" value="MFS general substrate transporter"/>
    <property type="match status" value="1"/>
</dbReference>
<dbReference type="Gene3D" id="1.20.1250.20">
    <property type="entry name" value="MFS general substrate transporter like domains"/>
    <property type="match status" value="2"/>
</dbReference>
<evidence type="ECO:0000313" key="5">
    <source>
        <dbReference type="EMBL" id="MFC6673744.1"/>
    </source>
</evidence>
<dbReference type="PANTHER" id="PTHR23547">
    <property type="entry name" value="MAJOR FACILITATOR SUPERFAMILY DOMAIN, GENERAL SUBSTRATE TRANSPORTER"/>
    <property type="match status" value="1"/>
</dbReference>
<feature type="transmembrane region" description="Helical" evidence="4">
    <location>
        <begin position="349"/>
        <end position="371"/>
    </location>
</feature>
<dbReference type="InterPro" id="IPR036259">
    <property type="entry name" value="MFS_trans_sf"/>
</dbReference>
<dbReference type="RefSeq" id="WP_379912378.1">
    <property type="nucleotide sequence ID" value="NZ_JBHSWE010000001.1"/>
</dbReference>
<keyword evidence="6" id="KW-1185">Reference proteome</keyword>
<gene>
    <name evidence="5" type="primary">arsJ</name>
    <name evidence="5" type="ORF">ACFQDL_29400</name>
</gene>